<evidence type="ECO:0000313" key="3">
    <source>
        <dbReference type="Proteomes" id="UP000694287"/>
    </source>
</evidence>
<evidence type="ECO:0000313" key="2">
    <source>
        <dbReference type="EMBL" id="MBW0135139.1"/>
    </source>
</evidence>
<comment type="caution">
    <text evidence="2">The sequence shown here is derived from an EMBL/GenBank/DDBJ whole genome shotgun (WGS) entry which is preliminary data.</text>
</comment>
<sequence>MGRGTGSGPGPTRHTAVDTSGFLGERASDGFLHLVDLFLLDIKSGDPDTHRLVASAELEPTPRIARRLSDRGNRMWVRFVLVAGLTDAPGNVDAVKATRCWCPATGTTS</sequence>
<feature type="region of interest" description="Disordered" evidence="1">
    <location>
        <begin position="1"/>
        <end position="20"/>
    </location>
</feature>
<proteinExistence type="predicted"/>
<evidence type="ECO:0000256" key="1">
    <source>
        <dbReference type="SAM" id="MobiDB-lite"/>
    </source>
</evidence>
<name>A0ABS6US98_9PSEU</name>
<accession>A0ABS6US98</accession>
<gene>
    <name evidence="2" type="ORF">I4I81_12865</name>
</gene>
<dbReference type="EMBL" id="JADQDK010000001">
    <property type="protein sequence ID" value="MBW0135139.1"/>
    <property type="molecule type" value="Genomic_DNA"/>
</dbReference>
<dbReference type="Proteomes" id="UP000694287">
    <property type="component" value="Unassembled WGS sequence"/>
</dbReference>
<reference evidence="2 3" key="1">
    <citation type="submission" date="2020-11" db="EMBL/GenBank/DDBJ databases">
        <title>Pseudonocardia abyssalis sp. nov. and Pseudonocardia oceani sp. nov., description and phylogenomic analysis of two novel actinomycetes isolated from the deep Southern Ocean.</title>
        <authorList>
            <person name="Parra J."/>
        </authorList>
    </citation>
    <scope>NUCLEOTIDE SEQUENCE [LARGE SCALE GENOMIC DNA]</scope>
    <source>
        <strain evidence="2 3">KRD-168</strain>
    </source>
</reference>
<organism evidence="2 3">
    <name type="scientific">Pseudonocardia abyssalis</name>
    <dbReference type="NCBI Taxonomy" id="2792008"/>
    <lineage>
        <taxon>Bacteria</taxon>
        <taxon>Bacillati</taxon>
        <taxon>Actinomycetota</taxon>
        <taxon>Actinomycetes</taxon>
        <taxon>Pseudonocardiales</taxon>
        <taxon>Pseudonocardiaceae</taxon>
        <taxon>Pseudonocardia</taxon>
    </lineage>
</organism>
<keyword evidence="3" id="KW-1185">Reference proteome</keyword>
<protein>
    <submittedName>
        <fullName evidence="2">Uncharacterized protein</fullName>
    </submittedName>
</protein>
<dbReference type="RefSeq" id="WP_218600874.1">
    <property type="nucleotide sequence ID" value="NZ_JADQDJ010000005.1"/>
</dbReference>